<sequence length="109" mass="11980">MRWLVNSCRSEQCTTKIAKLCSVPMSSVAKGLPIMHVSQKGNLILKIIEGETGNEGKDPHTLPTERDAVACQFLPFRTVHNKDCETLFGAHEFGSQGASNYARFLKGEA</sequence>
<comment type="caution">
    <text evidence="1">The sequence shown here is derived from an EMBL/GenBank/DDBJ whole genome shotgun (WGS) entry which is preliminary data.</text>
</comment>
<gene>
    <name evidence="1" type="ORF">CEXT_46421</name>
</gene>
<name>A0AAV4VMA9_CAEEX</name>
<accession>A0AAV4VMA9</accession>
<reference evidence="1 2" key="1">
    <citation type="submission" date="2021-06" db="EMBL/GenBank/DDBJ databases">
        <title>Caerostris extrusa draft genome.</title>
        <authorList>
            <person name="Kono N."/>
            <person name="Arakawa K."/>
        </authorList>
    </citation>
    <scope>NUCLEOTIDE SEQUENCE [LARGE SCALE GENOMIC DNA]</scope>
</reference>
<organism evidence="1 2">
    <name type="scientific">Caerostris extrusa</name>
    <name type="common">Bark spider</name>
    <name type="synonym">Caerostris bankana</name>
    <dbReference type="NCBI Taxonomy" id="172846"/>
    <lineage>
        <taxon>Eukaryota</taxon>
        <taxon>Metazoa</taxon>
        <taxon>Ecdysozoa</taxon>
        <taxon>Arthropoda</taxon>
        <taxon>Chelicerata</taxon>
        <taxon>Arachnida</taxon>
        <taxon>Araneae</taxon>
        <taxon>Araneomorphae</taxon>
        <taxon>Entelegynae</taxon>
        <taxon>Araneoidea</taxon>
        <taxon>Araneidae</taxon>
        <taxon>Caerostris</taxon>
    </lineage>
</organism>
<protein>
    <submittedName>
        <fullName evidence="1">Uncharacterized protein</fullName>
    </submittedName>
</protein>
<dbReference type="EMBL" id="BPLR01014710">
    <property type="protein sequence ID" value="GIY70729.1"/>
    <property type="molecule type" value="Genomic_DNA"/>
</dbReference>
<proteinExistence type="predicted"/>
<dbReference type="AlphaFoldDB" id="A0AAV4VMA9"/>
<evidence type="ECO:0000313" key="2">
    <source>
        <dbReference type="Proteomes" id="UP001054945"/>
    </source>
</evidence>
<keyword evidence="2" id="KW-1185">Reference proteome</keyword>
<evidence type="ECO:0000313" key="1">
    <source>
        <dbReference type="EMBL" id="GIY70729.1"/>
    </source>
</evidence>
<dbReference type="Proteomes" id="UP001054945">
    <property type="component" value="Unassembled WGS sequence"/>
</dbReference>